<dbReference type="RefSeq" id="WP_121013041.1">
    <property type="nucleotide sequence ID" value="NZ_RCCJ01000001.1"/>
</dbReference>
<dbReference type="Proteomes" id="UP000267841">
    <property type="component" value="Unassembled WGS sequence"/>
</dbReference>
<dbReference type="OrthoDB" id="14472at2"/>
<name>A0A497XRB3_9AQUI</name>
<dbReference type="EMBL" id="RCCJ01000001">
    <property type="protein sequence ID" value="RLJ71567.1"/>
    <property type="molecule type" value="Genomic_DNA"/>
</dbReference>
<protein>
    <submittedName>
        <fullName evidence="1">Uncharacterized protein</fullName>
    </submittedName>
</protein>
<evidence type="ECO:0000313" key="1">
    <source>
        <dbReference type="EMBL" id="RLJ71567.1"/>
    </source>
</evidence>
<sequence length="111" mass="13154">MKKLNSLDMNLLEEVTQLEYFLVRKPMSSHEFWAEWQEKFGKATLAKIALKKIAKTRKLSHEEYAKLRTMMSTYDDIIKYLEQLKNTALNVRGVVTNFNVEFDDEDIDLDF</sequence>
<comment type="caution">
    <text evidence="1">The sequence shown here is derived from an EMBL/GenBank/DDBJ whole genome shotgun (WGS) entry which is preliminary data.</text>
</comment>
<evidence type="ECO:0000313" key="2">
    <source>
        <dbReference type="Proteomes" id="UP000267841"/>
    </source>
</evidence>
<gene>
    <name evidence="1" type="ORF">BCF55_1871</name>
</gene>
<proteinExistence type="predicted"/>
<dbReference type="AlphaFoldDB" id="A0A497XRB3"/>
<accession>A0A497XRB3</accession>
<reference evidence="1 2" key="1">
    <citation type="submission" date="2018-10" db="EMBL/GenBank/DDBJ databases">
        <title>Genomic Encyclopedia of Archaeal and Bacterial Type Strains, Phase II (KMG-II): from individual species to whole genera.</title>
        <authorList>
            <person name="Goeker M."/>
        </authorList>
    </citation>
    <scope>NUCLEOTIDE SEQUENCE [LARGE SCALE GENOMIC DNA]</scope>
    <source>
        <strain evidence="1 2">DSM 16510</strain>
    </source>
</reference>
<organism evidence="1 2">
    <name type="scientific">Hydrogenivirga caldilitoris</name>
    <dbReference type="NCBI Taxonomy" id="246264"/>
    <lineage>
        <taxon>Bacteria</taxon>
        <taxon>Pseudomonadati</taxon>
        <taxon>Aquificota</taxon>
        <taxon>Aquificia</taxon>
        <taxon>Aquificales</taxon>
        <taxon>Aquificaceae</taxon>
        <taxon>Hydrogenivirga</taxon>
    </lineage>
</organism>
<keyword evidence="2" id="KW-1185">Reference proteome</keyword>